<keyword evidence="2" id="KW-0812">Transmembrane</keyword>
<comment type="caution">
    <text evidence="3">The sequence shown here is derived from an EMBL/GenBank/DDBJ whole genome shotgun (WGS) entry which is preliminary data.</text>
</comment>
<evidence type="ECO:0000256" key="2">
    <source>
        <dbReference type="SAM" id="Phobius"/>
    </source>
</evidence>
<evidence type="ECO:0000313" key="4">
    <source>
        <dbReference type="Proteomes" id="UP000494106"/>
    </source>
</evidence>
<proteinExistence type="predicted"/>
<keyword evidence="2" id="KW-0472">Membrane</keyword>
<dbReference type="AlphaFoldDB" id="A0A8S1AL88"/>
<keyword evidence="2" id="KW-1133">Transmembrane helix</keyword>
<feature type="transmembrane region" description="Helical" evidence="2">
    <location>
        <begin position="163"/>
        <end position="183"/>
    </location>
</feature>
<feature type="compositionally biased region" description="Polar residues" evidence="1">
    <location>
        <begin position="313"/>
        <end position="334"/>
    </location>
</feature>
<keyword evidence="4" id="KW-1185">Reference proteome</keyword>
<protein>
    <submittedName>
        <fullName evidence="3">Uncharacterized protein</fullName>
    </submittedName>
</protein>
<evidence type="ECO:0000313" key="3">
    <source>
        <dbReference type="EMBL" id="CAB3246153.1"/>
    </source>
</evidence>
<evidence type="ECO:0000256" key="1">
    <source>
        <dbReference type="SAM" id="MobiDB-lite"/>
    </source>
</evidence>
<reference evidence="3 4" key="1">
    <citation type="submission" date="2020-04" db="EMBL/GenBank/DDBJ databases">
        <authorList>
            <person name="Wallbank WR R."/>
            <person name="Pardo Diaz C."/>
            <person name="Kozak K."/>
            <person name="Martin S."/>
            <person name="Jiggins C."/>
            <person name="Moest M."/>
            <person name="Warren A I."/>
            <person name="Byers J.R.P. K."/>
            <person name="Montejo-Kovacevich G."/>
            <person name="Yen C E."/>
        </authorList>
    </citation>
    <scope>NUCLEOTIDE SEQUENCE [LARGE SCALE GENOMIC DNA]</scope>
</reference>
<dbReference type="Proteomes" id="UP000494106">
    <property type="component" value="Unassembled WGS sequence"/>
</dbReference>
<accession>A0A8S1AL88</accession>
<gene>
    <name evidence="3" type="ORF">APLA_LOCUS10753</name>
</gene>
<dbReference type="EMBL" id="CADEBC010000525">
    <property type="protein sequence ID" value="CAB3246151.1"/>
    <property type="molecule type" value="Genomic_DNA"/>
</dbReference>
<feature type="transmembrane region" description="Helical" evidence="2">
    <location>
        <begin position="24"/>
        <end position="44"/>
    </location>
</feature>
<sequence length="386" mass="43294">MTILLYDFRELEERPPRHLNTWKACHLIVYVFAAVFGVMNYVFIQKTMDLVDYNCVLFPRKLEFHYIKLPDAQDIEDFNENHYFRNETEDAQSEVFTTTVSADQGKVKRQTVDNETLDVNEVSAMVENVTEVTENVTHRLALDTSRTLFATDTDCMFAEYMPLLSTVFSAVWLTMFTMCPSGGRSRSGLTEPWRILAPALLFALVMVGLTGHSFTLTNGGIHAFCGDFSNYTNSTTCSAVDQFIELGWNATWGMSGRLGASRGASAGVWATWACAAALLLTRCLAAPDFVVKRTSVYLSQDPQKKITPYLKIQKNTRSNTSSPNKGDNVSIKSEPTITTELVTASIEQGDSVPTSLMVTPVKMSTPRHRENIEMTYTPQERNESNR</sequence>
<dbReference type="EMBL" id="CADEBC010000525">
    <property type="protein sequence ID" value="CAB3246153.1"/>
    <property type="molecule type" value="Genomic_DNA"/>
</dbReference>
<feature type="transmembrane region" description="Helical" evidence="2">
    <location>
        <begin position="195"/>
        <end position="214"/>
    </location>
</feature>
<name>A0A8S1AL88_ARCPL</name>
<dbReference type="OrthoDB" id="8173371at2759"/>
<organism evidence="3 4">
    <name type="scientific">Arctia plantaginis</name>
    <name type="common">Wood tiger moth</name>
    <name type="synonym">Phalaena plantaginis</name>
    <dbReference type="NCBI Taxonomy" id="874455"/>
    <lineage>
        <taxon>Eukaryota</taxon>
        <taxon>Metazoa</taxon>
        <taxon>Ecdysozoa</taxon>
        <taxon>Arthropoda</taxon>
        <taxon>Hexapoda</taxon>
        <taxon>Insecta</taxon>
        <taxon>Pterygota</taxon>
        <taxon>Neoptera</taxon>
        <taxon>Endopterygota</taxon>
        <taxon>Lepidoptera</taxon>
        <taxon>Glossata</taxon>
        <taxon>Ditrysia</taxon>
        <taxon>Noctuoidea</taxon>
        <taxon>Erebidae</taxon>
        <taxon>Arctiinae</taxon>
        <taxon>Arctia</taxon>
    </lineage>
</organism>
<feature type="region of interest" description="Disordered" evidence="1">
    <location>
        <begin position="309"/>
        <end position="334"/>
    </location>
</feature>